<comment type="caution">
    <text evidence="1">The sequence shown here is derived from an EMBL/GenBank/DDBJ whole genome shotgun (WGS) entry which is preliminary data.</text>
</comment>
<dbReference type="SUPFAM" id="SSF49464">
    <property type="entry name" value="Carboxypeptidase regulatory domain-like"/>
    <property type="match status" value="1"/>
</dbReference>
<proteinExistence type="predicted"/>
<dbReference type="OrthoDB" id="1116175at2"/>
<dbReference type="RefSeq" id="WP_127805523.1">
    <property type="nucleotide sequence ID" value="NZ_SACY01000006.1"/>
</dbReference>
<dbReference type="AlphaFoldDB" id="A0A437PM20"/>
<gene>
    <name evidence="1" type="ORF">EOJ36_11510</name>
</gene>
<evidence type="ECO:0000313" key="1">
    <source>
        <dbReference type="EMBL" id="RVU23351.1"/>
    </source>
</evidence>
<sequence>MKVIRIRFSFLSILGVLLFSIPNGLLGQDQLINILDAETNKPISYANLYFKKQNSVFTVNENGTFIISSKRKEINDTINISCVGYQTKQVIINKIANFDTIKLIPNIIELPEIQVNSTNTKTFRTEKTKAKGSIGGIPNNQFMIGLSFDSTQFAFKKIEAVMVYIHRGGDSNTPFRIRFFKLQNDMPVDEEFYQINMVVHAAKTGWNTFSISGNQPQIPSSGCFIAVEWLDFQTIDISKIDYTKKNFNLDFNKYRGQYIGMGFYSYKQNKSKGYYKTINSKNGQWFSSNSLFNNYKQPEFKNQILKPMIALSLTN</sequence>
<evidence type="ECO:0008006" key="3">
    <source>
        <dbReference type="Google" id="ProtNLM"/>
    </source>
</evidence>
<dbReference type="Pfam" id="PF13715">
    <property type="entry name" value="CarbopepD_reg_2"/>
    <property type="match status" value="1"/>
</dbReference>
<protein>
    <recommendedName>
        <fullName evidence="3">CarboxypepD_reg-like domain-containing protein</fullName>
    </recommendedName>
</protein>
<dbReference type="InterPro" id="IPR008969">
    <property type="entry name" value="CarboxyPept-like_regulatory"/>
</dbReference>
<organism evidence="1 2">
    <name type="scientific">Sandaracinomonas limnophila</name>
    <dbReference type="NCBI Taxonomy" id="1862386"/>
    <lineage>
        <taxon>Bacteria</taxon>
        <taxon>Pseudomonadati</taxon>
        <taxon>Bacteroidota</taxon>
        <taxon>Cytophagia</taxon>
        <taxon>Cytophagales</taxon>
        <taxon>Flectobacillaceae</taxon>
        <taxon>Sandaracinomonas</taxon>
    </lineage>
</organism>
<keyword evidence="2" id="KW-1185">Reference proteome</keyword>
<accession>A0A437PM20</accession>
<reference evidence="1 2" key="1">
    <citation type="submission" date="2019-01" db="EMBL/GenBank/DDBJ databases">
        <authorList>
            <person name="Chen W.-M."/>
        </authorList>
    </citation>
    <scope>NUCLEOTIDE SEQUENCE [LARGE SCALE GENOMIC DNA]</scope>
    <source>
        <strain evidence="1 2">FSY-15</strain>
    </source>
</reference>
<evidence type="ECO:0000313" key="2">
    <source>
        <dbReference type="Proteomes" id="UP000282832"/>
    </source>
</evidence>
<dbReference type="Proteomes" id="UP000282832">
    <property type="component" value="Unassembled WGS sequence"/>
</dbReference>
<name>A0A437PM20_9BACT</name>
<dbReference type="EMBL" id="SACY01000006">
    <property type="protein sequence ID" value="RVU23351.1"/>
    <property type="molecule type" value="Genomic_DNA"/>
</dbReference>